<name>A0ABQ6K490_9MICO</name>
<keyword evidence="3" id="KW-1185">Reference proteome</keyword>
<gene>
    <name evidence="2" type="ORF">GCM10025881_22650</name>
</gene>
<feature type="domain" description="ABC transporter" evidence="1">
    <location>
        <begin position="14"/>
        <end position="71"/>
    </location>
</feature>
<evidence type="ECO:0000313" key="2">
    <source>
        <dbReference type="EMBL" id="GMA95441.1"/>
    </source>
</evidence>
<proteinExistence type="predicted"/>
<dbReference type="PANTHER" id="PTHR24220:SF659">
    <property type="entry name" value="TRANSPORTER, PUTATIVE-RELATED"/>
    <property type="match status" value="1"/>
</dbReference>
<evidence type="ECO:0000313" key="3">
    <source>
        <dbReference type="Proteomes" id="UP001157034"/>
    </source>
</evidence>
<dbReference type="InterPro" id="IPR027417">
    <property type="entry name" value="P-loop_NTPase"/>
</dbReference>
<dbReference type="SUPFAM" id="SSF52540">
    <property type="entry name" value="P-loop containing nucleoside triphosphate hydrolases"/>
    <property type="match status" value="1"/>
</dbReference>
<evidence type="ECO:0000259" key="1">
    <source>
        <dbReference type="Pfam" id="PF00005"/>
    </source>
</evidence>
<dbReference type="Proteomes" id="UP001157034">
    <property type="component" value="Unassembled WGS sequence"/>
</dbReference>
<dbReference type="InterPro" id="IPR003439">
    <property type="entry name" value="ABC_transporter-like_ATP-bd"/>
</dbReference>
<protein>
    <recommendedName>
        <fullName evidence="1">ABC transporter domain-containing protein</fullName>
    </recommendedName>
</protein>
<dbReference type="PANTHER" id="PTHR24220">
    <property type="entry name" value="IMPORT ATP-BINDING PROTEIN"/>
    <property type="match status" value="1"/>
</dbReference>
<comment type="caution">
    <text evidence="2">The sequence shown here is derived from an EMBL/GenBank/DDBJ whole genome shotgun (WGS) entry which is preliminary data.</text>
</comment>
<dbReference type="InterPro" id="IPR015854">
    <property type="entry name" value="ABC_transpr_LolD-like"/>
</dbReference>
<reference evidence="3" key="1">
    <citation type="journal article" date="2019" name="Int. J. Syst. Evol. Microbiol.">
        <title>The Global Catalogue of Microorganisms (GCM) 10K type strain sequencing project: providing services to taxonomists for standard genome sequencing and annotation.</title>
        <authorList>
            <consortium name="The Broad Institute Genomics Platform"/>
            <consortium name="The Broad Institute Genome Sequencing Center for Infectious Disease"/>
            <person name="Wu L."/>
            <person name="Ma J."/>
        </authorList>
    </citation>
    <scope>NUCLEOTIDE SEQUENCE [LARGE SCALE GENOMIC DNA]</scope>
    <source>
        <strain evidence="3">NBRC 108894</strain>
    </source>
</reference>
<sequence length="132" mass="13708">MHVYREAGTDVAALRGIDLEVEPGQRVALLGPSGSGKSTLLTVVAGIMRPSAGTVAVFGTDLGNARERNLRRLRAGTLGLMLQGASTNLLLHEGRARTSSGRCGGSRAAAPGWPISSWMRPGSAPTTVRCGR</sequence>
<dbReference type="RefSeq" id="WP_284254213.1">
    <property type="nucleotide sequence ID" value="NZ_BSVB01000001.1"/>
</dbReference>
<accession>A0ABQ6K490</accession>
<dbReference type="Pfam" id="PF00005">
    <property type="entry name" value="ABC_tran"/>
    <property type="match status" value="1"/>
</dbReference>
<organism evidence="2 3">
    <name type="scientific">Pseudolysinimonas kribbensis</name>
    <dbReference type="NCBI Taxonomy" id="433641"/>
    <lineage>
        <taxon>Bacteria</taxon>
        <taxon>Bacillati</taxon>
        <taxon>Actinomycetota</taxon>
        <taxon>Actinomycetes</taxon>
        <taxon>Micrococcales</taxon>
        <taxon>Microbacteriaceae</taxon>
        <taxon>Pseudolysinimonas</taxon>
    </lineage>
</organism>
<dbReference type="Gene3D" id="3.40.50.300">
    <property type="entry name" value="P-loop containing nucleotide triphosphate hydrolases"/>
    <property type="match status" value="1"/>
</dbReference>
<dbReference type="EMBL" id="BSVB01000001">
    <property type="protein sequence ID" value="GMA95441.1"/>
    <property type="molecule type" value="Genomic_DNA"/>
</dbReference>